<evidence type="ECO:0000313" key="2">
    <source>
        <dbReference type="Proteomes" id="UP001439875"/>
    </source>
</evidence>
<organism evidence="1 2">
    <name type="scientific">Robertmurraya yapensis</name>
    <name type="common">ex Hitch et al 2024</name>
    <dbReference type="NCBI Taxonomy" id="3133160"/>
    <lineage>
        <taxon>Bacteria</taxon>
        <taxon>Bacillati</taxon>
        <taxon>Bacillota</taxon>
        <taxon>Bacilli</taxon>
        <taxon>Bacillales</taxon>
        <taxon>Bacillaceae</taxon>
        <taxon>Robertmurraya</taxon>
    </lineage>
</organism>
<protein>
    <submittedName>
        <fullName evidence="1">Uncharacterized protein</fullName>
    </submittedName>
</protein>
<comment type="caution">
    <text evidence="1">The sequence shown here is derived from an EMBL/GenBank/DDBJ whole genome shotgun (WGS) entry which is preliminary data.</text>
</comment>
<reference evidence="1" key="1">
    <citation type="submission" date="2024-03" db="EMBL/GenBank/DDBJ databases">
        <title>Human intestinal bacterial collection.</title>
        <authorList>
            <person name="Pauvert C."/>
            <person name="Hitch T.C.A."/>
            <person name="Clavel T."/>
        </authorList>
    </citation>
    <scope>NUCLEOTIDE SEQUENCE</scope>
    <source>
        <strain evidence="1">CLA-AA-H227</strain>
    </source>
</reference>
<accession>A0ACC6S587</accession>
<name>A0ACC6S587_9BACI</name>
<evidence type="ECO:0000313" key="1">
    <source>
        <dbReference type="EMBL" id="MEQ2525122.1"/>
    </source>
</evidence>
<dbReference type="Proteomes" id="UP001439875">
    <property type="component" value="Unassembled WGS sequence"/>
</dbReference>
<gene>
    <name evidence="1" type="ORF">WMO40_00300</name>
</gene>
<keyword evidence="2" id="KW-1185">Reference proteome</keyword>
<dbReference type="EMBL" id="JBBMEW010000001">
    <property type="protein sequence ID" value="MEQ2525122.1"/>
    <property type="molecule type" value="Genomic_DNA"/>
</dbReference>
<proteinExistence type="predicted"/>
<sequence>MNRSRQLKGKHSNKIGEAVNGGRAIVPTKNGKEESGVVVYKRKADYKDDPYKKRA</sequence>